<name>A0A3P7LIJ2_DIBLA</name>
<keyword evidence="1" id="KW-1133">Transmembrane helix</keyword>
<feature type="transmembrane region" description="Helical" evidence="1">
    <location>
        <begin position="78"/>
        <end position="98"/>
    </location>
</feature>
<keyword evidence="1" id="KW-0472">Membrane</keyword>
<reference evidence="2 3" key="1">
    <citation type="submission" date="2018-11" db="EMBL/GenBank/DDBJ databases">
        <authorList>
            <consortium name="Pathogen Informatics"/>
        </authorList>
    </citation>
    <scope>NUCLEOTIDE SEQUENCE [LARGE SCALE GENOMIC DNA]</scope>
</reference>
<protein>
    <submittedName>
        <fullName evidence="2">Uncharacterized protein</fullName>
    </submittedName>
</protein>
<dbReference type="AlphaFoldDB" id="A0A3P7LIJ2"/>
<keyword evidence="1" id="KW-0812">Transmembrane</keyword>
<organism evidence="2 3">
    <name type="scientific">Dibothriocephalus latus</name>
    <name type="common">Fish tapeworm</name>
    <name type="synonym">Diphyllobothrium latum</name>
    <dbReference type="NCBI Taxonomy" id="60516"/>
    <lineage>
        <taxon>Eukaryota</taxon>
        <taxon>Metazoa</taxon>
        <taxon>Spiralia</taxon>
        <taxon>Lophotrochozoa</taxon>
        <taxon>Platyhelminthes</taxon>
        <taxon>Cestoda</taxon>
        <taxon>Eucestoda</taxon>
        <taxon>Diphyllobothriidea</taxon>
        <taxon>Diphyllobothriidae</taxon>
        <taxon>Dibothriocephalus</taxon>
    </lineage>
</organism>
<proteinExistence type="predicted"/>
<keyword evidence="3" id="KW-1185">Reference proteome</keyword>
<dbReference type="EMBL" id="UYRU01047642">
    <property type="protein sequence ID" value="VDN09718.1"/>
    <property type="molecule type" value="Genomic_DNA"/>
</dbReference>
<evidence type="ECO:0000313" key="2">
    <source>
        <dbReference type="EMBL" id="VDN09718.1"/>
    </source>
</evidence>
<gene>
    <name evidence="2" type="ORF">DILT_LOCUS5549</name>
</gene>
<accession>A0A3P7LIJ2</accession>
<dbReference type="Proteomes" id="UP000281553">
    <property type="component" value="Unassembled WGS sequence"/>
</dbReference>
<evidence type="ECO:0000313" key="3">
    <source>
        <dbReference type="Proteomes" id="UP000281553"/>
    </source>
</evidence>
<sequence>MGVRTVIRRSEVCRPVSRQISEIGVIRSPITTVTFAWEVTRRQGPNRMLLTVRANQPKRIEHPSINIQRRRASSRNSVTMNIHLSLLLLTAVVLGAWMQVSNADTTTKTLSVDKTEGPLHAAGMQYGYQKPEYRPPMYKPVYRKRPQYGY</sequence>
<evidence type="ECO:0000256" key="1">
    <source>
        <dbReference type="SAM" id="Phobius"/>
    </source>
</evidence>